<organism evidence="1 2">
    <name type="scientific">Leucogyrophana mollusca</name>
    <dbReference type="NCBI Taxonomy" id="85980"/>
    <lineage>
        <taxon>Eukaryota</taxon>
        <taxon>Fungi</taxon>
        <taxon>Dikarya</taxon>
        <taxon>Basidiomycota</taxon>
        <taxon>Agaricomycotina</taxon>
        <taxon>Agaricomycetes</taxon>
        <taxon>Agaricomycetidae</taxon>
        <taxon>Boletales</taxon>
        <taxon>Boletales incertae sedis</taxon>
        <taxon>Leucogyrophana</taxon>
    </lineage>
</organism>
<proteinExistence type="predicted"/>
<reference evidence="1" key="1">
    <citation type="journal article" date="2021" name="New Phytol.">
        <title>Evolutionary innovations through gain and loss of genes in the ectomycorrhizal Boletales.</title>
        <authorList>
            <person name="Wu G."/>
            <person name="Miyauchi S."/>
            <person name="Morin E."/>
            <person name="Kuo A."/>
            <person name="Drula E."/>
            <person name="Varga T."/>
            <person name="Kohler A."/>
            <person name="Feng B."/>
            <person name="Cao Y."/>
            <person name="Lipzen A."/>
            <person name="Daum C."/>
            <person name="Hundley H."/>
            <person name="Pangilinan J."/>
            <person name="Johnson J."/>
            <person name="Barry K."/>
            <person name="LaButti K."/>
            <person name="Ng V."/>
            <person name="Ahrendt S."/>
            <person name="Min B."/>
            <person name="Choi I.G."/>
            <person name="Park H."/>
            <person name="Plett J.M."/>
            <person name="Magnuson J."/>
            <person name="Spatafora J.W."/>
            <person name="Nagy L.G."/>
            <person name="Henrissat B."/>
            <person name="Grigoriev I.V."/>
            <person name="Yang Z.L."/>
            <person name="Xu J."/>
            <person name="Martin F.M."/>
        </authorList>
    </citation>
    <scope>NUCLEOTIDE SEQUENCE</scope>
    <source>
        <strain evidence="1">KUC20120723A-06</strain>
    </source>
</reference>
<gene>
    <name evidence="1" type="ORF">BV22DRAFT_652121</name>
</gene>
<keyword evidence="2" id="KW-1185">Reference proteome</keyword>
<protein>
    <submittedName>
        <fullName evidence="1">Uncharacterized protein</fullName>
    </submittedName>
</protein>
<dbReference type="Proteomes" id="UP000790709">
    <property type="component" value="Unassembled WGS sequence"/>
</dbReference>
<evidence type="ECO:0000313" key="2">
    <source>
        <dbReference type="Proteomes" id="UP000790709"/>
    </source>
</evidence>
<evidence type="ECO:0000313" key="1">
    <source>
        <dbReference type="EMBL" id="KAH7922508.1"/>
    </source>
</evidence>
<name>A0ACB8BC20_9AGAM</name>
<comment type="caution">
    <text evidence="1">The sequence shown here is derived from an EMBL/GenBank/DDBJ whole genome shotgun (WGS) entry which is preliminary data.</text>
</comment>
<sequence length="120" mass="13403">MLLSKTSTTLSIVVLTAVAGLVSASCKHAGLPRSDQAEWVAYVHKEKNWCRFLRVVKFSFSSLTLVLSQFTSLTALEWTARSQPWAVSDFQVSFIQQHIEQSPRIVGLHCQCRRHSAAAL</sequence>
<accession>A0ACB8BC20</accession>
<dbReference type="EMBL" id="MU266482">
    <property type="protein sequence ID" value="KAH7922508.1"/>
    <property type="molecule type" value="Genomic_DNA"/>
</dbReference>